<keyword evidence="8" id="KW-0223">Dioxygenase</keyword>
<keyword evidence="17" id="KW-1185">Reference proteome</keyword>
<evidence type="ECO:0000256" key="15">
    <source>
        <dbReference type="SAM" id="SignalP"/>
    </source>
</evidence>
<evidence type="ECO:0000256" key="3">
    <source>
        <dbReference type="ARBA" id="ARBA00006511"/>
    </source>
</evidence>
<dbReference type="AlphaFoldDB" id="A0A6J1E2P0"/>
<dbReference type="GO" id="GO:0031418">
    <property type="term" value="F:L-ascorbic acid binding"/>
    <property type="evidence" value="ECO:0007669"/>
    <property type="project" value="InterPro"/>
</dbReference>
<feature type="chain" id="PRO_5026804056" description="procollagen-proline 4-dioxygenase" evidence="15">
    <location>
        <begin position="23"/>
        <end position="315"/>
    </location>
</feature>
<dbReference type="Proteomes" id="UP000504609">
    <property type="component" value="Unplaced"/>
</dbReference>
<keyword evidence="11" id="KW-0560">Oxidoreductase</keyword>
<evidence type="ECO:0000256" key="12">
    <source>
        <dbReference type="ARBA" id="ARBA00023004"/>
    </source>
</evidence>
<dbReference type="InterPro" id="IPR045054">
    <property type="entry name" value="P4HA-like"/>
</dbReference>
<feature type="domain" description="ShKT" evidence="16">
    <location>
        <begin position="274"/>
        <end position="314"/>
    </location>
</feature>
<keyword evidence="9" id="KW-0735">Signal-anchor</keyword>
<comment type="similarity">
    <text evidence="3">Belongs to the P4HA family.</text>
</comment>
<dbReference type="PANTHER" id="PTHR10869:SF102">
    <property type="entry name" value="PROLYL 4-HYDROXYLASE 12-RELATED"/>
    <property type="match status" value="1"/>
</dbReference>
<dbReference type="EC" id="1.14.11.2" evidence="4"/>
<dbReference type="SMART" id="SM00702">
    <property type="entry name" value="P4Hc"/>
    <property type="match status" value="1"/>
</dbReference>
<sequence>MDSRLTFLLLLAAAFSFSSCLAQSNSISGRKGLRDQMVNSGHLSYSNHSERIDPSRVVQISWQPRAFLYKGFLSDEECDHLIALASNSEDKPSRNNAGSRNTVSTKFLGNSGAILNTTDDIIGRIENRIAVWTFLPKDHSMPFQIMKYGGEEAAGHKYFFGNRSAMPSSEPLMATVVLYLSDSASGGEILFPVSKVKRRFWSDRRKKNNFLRPVKGNAVLFFSVHLNASPDKSCYHSRTPILDGKLWVATKFFYIRPAATGNEHAVESGVDDDCIDEDESCPKWAAIGECKRNAVFMIGSPDYYGTCRKSCNACG</sequence>
<keyword evidence="15" id="KW-0732">Signal</keyword>
<name>A0A6J1E2P0_CUCMO</name>
<evidence type="ECO:0000256" key="4">
    <source>
        <dbReference type="ARBA" id="ARBA00012269"/>
    </source>
</evidence>
<dbReference type="GO" id="GO:0005506">
    <property type="term" value="F:iron ion binding"/>
    <property type="evidence" value="ECO:0007669"/>
    <property type="project" value="InterPro"/>
</dbReference>
<protein>
    <recommendedName>
        <fullName evidence="4">procollagen-proline 4-dioxygenase</fullName>
        <ecNumber evidence="4">1.14.11.2</ecNumber>
    </recommendedName>
</protein>
<dbReference type="KEGG" id="cmos:111430280"/>
<gene>
    <name evidence="18" type="primary">LOC111430280</name>
</gene>
<evidence type="ECO:0000256" key="2">
    <source>
        <dbReference type="ARBA" id="ARBA00004648"/>
    </source>
</evidence>
<keyword evidence="5" id="KW-0812">Transmembrane</keyword>
<dbReference type="Gene3D" id="2.60.120.620">
    <property type="entry name" value="q2cbj1_9rhob like domain"/>
    <property type="match status" value="1"/>
</dbReference>
<evidence type="ECO:0000256" key="11">
    <source>
        <dbReference type="ARBA" id="ARBA00023002"/>
    </source>
</evidence>
<evidence type="ECO:0000256" key="1">
    <source>
        <dbReference type="ARBA" id="ARBA00001961"/>
    </source>
</evidence>
<evidence type="ECO:0000256" key="8">
    <source>
        <dbReference type="ARBA" id="ARBA00022964"/>
    </source>
</evidence>
<proteinExistence type="inferred from homology"/>
<dbReference type="InterPro" id="IPR006620">
    <property type="entry name" value="Pro_4_hyd_alph"/>
</dbReference>
<evidence type="ECO:0000259" key="16">
    <source>
        <dbReference type="PROSITE" id="PS51670"/>
    </source>
</evidence>
<evidence type="ECO:0000256" key="5">
    <source>
        <dbReference type="ARBA" id="ARBA00022692"/>
    </source>
</evidence>
<reference evidence="18" key="1">
    <citation type="submission" date="2025-08" db="UniProtKB">
        <authorList>
            <consortium name="RefSeq"/>
        </authorList>
    </citation>
    <scope>IDENTIFICATION</scope>
    <source>
        <tissue evidence="18">Young leaves</tissue>
    </source>
</reference>
<feature type="signal peptide" evidence="15">
    <location>
        <begin position="1"/>
        <end position="22"/>
    </location>
</feature>
<evidence type="ECO:0000313" key="18">
    <source>
        <dbReference type="RefSeq" id="XP_022922237.1"/>
    </source>
</evidence>
<dbReference type="GO" id="GO:0004656">
    <property type="term" value="F:procollagen-proline 4-dioxygenase activity"/>
    <property type="evidence" value="ECO:0007669"/>
    <property type="project" value="UniProtKB-EC"/>
</dbReference>
<dbReference type="SMART" id="SM00254">
    <property type="entry name" value="ShKT"/>
    <property type="match status" value="1"/>
</dbReference>
<dbReference type="PANTHER" id="PTHR10869">
    <property type="entry name" value="PROLYL 4-HYDROXYLASE ALPHA SUBUNIT"/>
    <property type="match status" value="1"/>
</dbReference>
<keyword evidence="12" id="KW-0408">Iron</keyword>
<keyword evidence="6" id="KW-0479">Metal-binding</keyword>
<dbReference type="RefSeq" id="XP_022922237.1">
    <property type="nucleotide sequence ID" value="XM_023066469.1"/>
</dbReference>
<dbReference type="InterPro" id="IPR003582">
    <property type="entry name" value="ShKT_dom"/>
</dbReference>
<evidence type="ECO:0000256" key="9">
    <source>
        <dbReference type="ARBA" id="ARBA00022968"/>
    </source>
</evidence>
<keyword evidence="7" id="KW-0256">Endoplasmic reticulum</keyword>
<keyword evidence="13" id="KW-0472">Membrane</keyword>
<evidence type="ECO:0000256" key="13">
    <source>
        <dbReference type="ARBA" id="ARBA00023136"/>
    </source>
</evidence>
<dbReference type="PROSITE" id="PS51257">
    <property type="entry name" value="PROKAR_LIPOPROTEIN"/>
    <property type="match status" value="1"/>
</dbReference>
<evidence type="ECO:0000256" key="10">
    <source>
        <dbReference type="ARBA" id="ARBA00022989"/>
    </source>
</evidence>
<comment type="catalytic activity">
    <reaction evidence="14">
        <text>L-prolyl-[collagen] + 2-oxoglutarate + O2 = trans-4-hydroxy-L-prolyl-[collagen] + succinate + CO2</text>
        <dbReference type="Rhea" id="RHEA:18945"/>
        <dbReference type="Rhea" id="RHEA-COMP:11676"/>
        <dbReference type="Rhea" id="RHEA-COMP:11680"/>
        <dbReference type="ChEBI" id="CHEBI:15379"/>
        <dbReference type="ChEBI" id="CHEBI:16526"/>
        <dbReference type="ChEBI" id="CHEBI:16810"/>
        <dbReference type="ChEBI" id="CHEBI:30031"/>
        <dbReference type="ChEBI" id="CHEBI:50342"/>
        <dbReference type="ChEBI" id="CHEBI:61965"/>
        <dbReference type="EC" id="1.14.11.2"/>
    </reaction>
</comment>
<organism evidence="17 18">
    <name type="scientific">Cucurbita moschata</name>
    <name type="common">Winter crookneck squash</name>
    <name type="synonym">Cucurbita pepo var. moschata</name>
    <dbReference type="NCBI Taxonomy" id="3662"/>
    <lineage>
        <taxon>Eukaryota</taxon>
        <taxon>Viridiplantae</taxon>
        <taxon>Streptophyta</taxon>
        <taxon>Embryophyta</taxon>
        <taxon>Tracheophyta</taxon>
        <taxon>Spermatophyta</taxon>
        <taxon>Magnoliopsida</taxon>
        <taxon>eudicotyledons</taxon>
        <taxon>Gunneridae</taxon>
        <taxon>Pentapetalae</taxon>
        <taxon>rosids</taxon>
        <taxon>fabids</taxon>
        <taxon>Cucurbitales</taxon>
        <taxon>Cucurbitaceae</taxon>
        <taxon>Cucurbiteae</taxon>
        <taxon>Cucurbita</taxon>
    </lineage>
</organism>
<keyword evidence="10" id="KW-1133">Transmembrane helix</keyword>
<dbReference type="GeneID" id="111430280"/>
<evidence type="ECO:0000313" key="17">
    <source>
        <dbReference type="Proteomes" id="UP000504609"/>
    </source>
</evidence>
<evidence type="ECO:0000256" key="7">
    <source>
        <dbReference type="ARBA" id="ARBA00022824"/>
    </source>
</evidence>
<accession>A0A6J1E2P0</accession>
<dbReference type="GO" id="GO:0005789">
    <property type="term" value="C:endoplasmic reticulum membrane"/>
    <property type="evidence" value="ECO:0007669"/>
    <property type="project" value="UniProtKB-SubCell"/>
</dbReference>
<evidence type="ECO:0000256" key="14">
    <source>
        <dbReference type="ARBA" id="ARBA00049169"/>
    </source>
</evidence>
<evidence type="ECO:0000256" key="6">
    <source>
        <dbReference type="ARBA" id="ARBA00022723"/>
    </source>
</evidence>
<dbReference type="PROSITE" id="PS51670">
    <property type="entry name" value="SHKT"/>
    <property type="match status" value="1"/>
</dbReference>
<comment type="cofactor">
    <cofactor evidence="1">
        <name>L-ascorbate</name>
        <dbReference type="ChEBI" id="CHEBI:38290"/>
    </cofactor>
</comment>
<comment type="subcellular location">
    <subcellularLocation>
        <location evidence="2">Endoplasmic reticulum membrane</location>
        <topology evidence="2">Single-pass type II membrane protein</topology>
    </subcellularLocation>
</comment>